<dbReference type="SUPFAM" id="SSF57716">
    <property type="entry name" value="Glucocorticoid receptor-like (DNA-binding domain)"/>
    <property type="match status" value="2"/>
</dbReference>
<evidence type="ECO:0000256" key="2">
    <source>
        <dbReference type="ARBA" id="ARBA00022723"/>
    </source>
</evidence>
<evidence type="ECO:0000256" key="4">
    <source>
        <dbReference type="ARBA" id="ARBA00022833"/>
    </source>
</evidence>
<keyword evidence="12" id="KW-1185">Reference proteome</keyword>
<keyword evidence="6" id="KW-0804">Transcription</keyword>
<proteinExistence type="predicted"/>
<dbReference type="Pfam" id="PF08550">
    <property type="entry name" value="GATA_AreA"/>
    <property type="match status" value="1"/>
</dbReference>
<evidence type="ECO:0000256" key="9">
    <source>
        <dbReference type="SAM" id="MobiDB-lite"/>
    </source>
</evidence>
<evidence type="ECO:0000313" key="11">
    <source>
        <dbReference type="EMBL" id="KAK9767965.1"/>
    </source>
</evidence>
<keyword evidence="3 8" id="KW-0863">Zinc-finger</keyword>
<accession>A0ABR2X2F8</accession>
<feature type="domain" description="GATA-type" evidence="10">
    <location>
        <begin position="361"/>
        <end position="414"/>
    </location>
</feature>
<evidence type="ECO:0000259" key="10">
    <source>
        <dbReference type="PROSITE" id="PS50114"/>
    </source>
</evidence>
<keyword evidence="7" id="KW-0539">Nucleus</keyword>
<dbReference type="InterPro" id="IPR013860">
    <property type="entry name" value="AreA_GATA"/>
</dbReference>
<protein>
    <recommendedName>
        <fullName evidence="10">GATA-type domain-containing protein</fullName>
    </recommendedName>
</protein>
<name>A0ABR2X2F8_9FUNG</name>
<sequence length="518" mass="57268">MAPIVLKIKGNKSFSSFSNLTTEEELQKTWRVCTKVKDSLENGNRLENLSWRLWYLHKKMIDQQKRSKTQFKKIAAATTRKLDSDSSLNANSSTKYSPLSKTSHIDGSKLGLPTSLSEIIEPLVTTFPQKQEELEEIISHSSQGNPKLVLPSQAETQENTEVVHLNSNFDDGIARSSPQIIGLEDIFGTYAASAFLGAFDEPPSLEIPFEDVAGPSSWEPYASTLSTVLDSEPVTDPMSSHLYNNQWYEQTSSLQLGAVGYPLNLSTTFSNASHRLQHSSLSSMVSPIGNNECVEDSTHPKVDIPSFTHNAINAHHASISEPLTKAGIHIAHTAVKDNTLSQTPPLSSSSSSSSCNSSFNNESKLNCKNCGVTSTPLWRRSVNDELLCNACGLYLKLHNMARPKTMKPHIIRKDSRSDDSQSQPVCSNCLTTTTPLWRRDEEGATLCNACGLYLKLHHEKRPLSMKTDVIKKRQRYESGQNSKRLSKKNTQNEESSVSTSPKDSQSQGAFAFPKDQSS</sequence>
<evidence type="ECO:0000256" key="5">
    <source>
        <dbReference type="ARBA" id="ARBA00023015"/>
    </source>
</evidence>
<dbReference type="InterPro" id="IPR000679">
    <property type="entry name" value="Znf_GATA"/>
</dbReference>
<evidence type="ECO:0000256" key="6">
    <source>
        <dbReference type="ARBA" id="ARBA00023163"/>
    </source>
</evidence>
<evidence type="ECO:0000256" key="1">
    <source>
        <dbReference type="ARBA" id="ARBA00004123"/>
    </source>
</evidence>
<keyword evidence="2" id="KW-0479">Metal-binding</keyword>
<comment type="subcellular location">
    <subcellularLocation>
        <location evidence="1">Nucleus</location>
    </subcellularLocation>
</comment>
<dbReference type="InterPro" id="IPR013088">
    <property type="entry name" value="Znf_NHR/GATA"/>
</dbReference>
<keyword evidence="4" id="KW-0862">Zinc</keyword>
<dbReference type="PANTHER" id="PTHR10071:SF281">
    <property type="entry name" value="BOX A-BINDING FACTOR-RELATED"/>
    <property type="match status" value="1"/>
</dbReference>
<dbReference type="SMART" id="SM00401">
    <property type="entry name" value="ZnF_GATA"/>
    <property type="match status" value="2"/>
</dbReference>
<evidence type="ECO:0000256" key="7">
    <source>
        <dbReference type="ARBA" id="ARBA00023242"/>
    </source>
</evidence>
<feature type="region of interest" description="Disordered" evidence="9">
    <location>
        <begin position="82"/>
        <end position="103"/>
    </location>
</feature>
<gene>
    <name evidence="11" type="ORF">K7432_001778</name>
</gene>
<dbReference type="InterPro" id="IPR039355">
    <property type="entry name" value="Transcription_factor_GATA"/>
</dbReference>
<feature type="compositionally biased region" description="Polar residues" evidence="9">
    <location>
        <begin position="477"/>
        <end position="508"/>
    </location>
</feature>
<dbReference type="EMBL" id="JASJQH010000043">
    <property type="protein sequence ID" value="KAK9767965.1"/>
    <property type="molecule type" value="Genomic_DNA"/>
</dbReference>
<feature type="region of interest" description="Disordered" evidence="9">
    <location>
        <begin position="465"/>
        <end position="518"/>
    </location>
</feature>
<dbReference type="PANTHER" id="PTHR10071">
    <property type="entry name" value="TRANSCRIPTION FACTOR GATA FAMILY MEMBER"/>
    <property type="match status" value="1"/>
</dbReference>
<dbReference type="Gene3D" id="3.30.50.10">
    <property type="entry name" value="Erythroid Transcription Factor GATA-1, subunit A"/>
    <property type="match status" value="2"/>
</dbReference>
<evidence type="ECO:0000256" key="3">
    <source>
        <dbReference type="ARBA" id="ARBA00022771"/>
    </source>
</evidence>
<dbReference type="PROSITE" id="PS50114">
    <property type="entry name" value="GATA_ZN_FINGER_2"/>
    <property type="match status" value="2"/>
</dbReference>
<keyword evidence="5" id="KW-0805">Transcription regulation</keyword>
<dbReference type="Pfam" id="PF00320">
    <property type="entry name" value="GATA"/>
    <property type="match status" value="2"/>
</dbReference>
<evidence type="ECO:0000256" key="8">
    <source>
        <dbReference type="PROSITE-ProRule" id="PRU00094"/>
    </source>
</evidence>
<comment type="caution">
    <text evidence="11">The sequence shown here is derived from an EMBL/GenBank/DDBJ whole genome shotgun (WGS) entry which is preliminary data.</text>
</comment>
<dbReference type="Proteomes" id="UP001479436">
    <property type="component" value="Unassembled WGS sequence"/>
</dbReference>
<organism evidence="11 12">
    <name type="scientific">Basidiobolus ranarum</name>
    <dbReference type="NCBI Taxonomy" id="34480"/>
    <lineage>
        <taxon>Eukaryota</taxon>
        <taxon>Fungi</taxon>
        <taxon>Fungi incertae sedis</taxon>
        <taxon>Zoopagomycota</taxon>
        <taxon>Entomophthoromycotina</taxon>
        <taxon>Basidiobolomycetes</taxon>
        <taxon>Basidiobolales</taxon>
        <taxon>Basidiobolaceae</taxon>
        <taxon>Basidiobolus</taxon>
    </lineage>
</organism>
<dbReference type="CDD" id="cd00202">
    <property type="entry name" value="ZnF_GATA"/>
    <property type="match status" value="2"/>
</dbReference>
<evidence type="ECO:0000313" key="12">
    <source>
        <dbReference type="Proteomes" id="UP001479436"/>
    </source>
</evidence>
<feature type="domain" description="GATA-type" evidence="10">
    <location>
        <begin position="426"/>
        <end position="473"/>
    </location>
</feature>
<dbReference type="PROSITE" id="PS00344">
    <property type="entry name" value="GATA_ZN_FINGER_1"/>
    <property type="match status" value="1"/>
</dbReference>
<reference evidence="11 12" key="1">
    <citation type="submission" date="2023-04" db="EMBL/GenBank/DDBJ databases">
        <title>Genome of Basidiobolus ranarum AG-B5.</title>
        <authorList>
            <person name="Stajich J.E."/>
            <person name="Carter-House D."/>
            <person name="Gryganskyi A."/>
        </authorList>
    </citation>
    <scope>NUCLEOTIDE SEQUENCE [LARGE SCALE GENOMIC DNA]</scope>
    <source>
        <strain evidence="11 12">AG-B5</strain>
    </source>
</reference>
<dbReference type="PRINTS" id="PR00619">
    <property type="entry name" value="GATAZNFINGER"/>
</dbReference>